<evidence type="ECO:0000256" key="1">
    <source>
        <dbReference type="SAM" id="Phobius"/>
    </source>
</evidence>
<accession>A0AAC8YE66</accession>
<keyword evidence="1" id="KW-1133">Transmembrane helix</keyword>
<evidence type="ECO:0000313" key="2">
    <source>
        <dbReference type="EMBL" id="AMS04895.1"/>
    </source>
</evidence>
<reference evidence="2 3" key="1">
    <citation type="submission" date="2016-02" db="EMBL/GenBank/DDBJ databases">
        <title>Complete Genome Sequence of Propionibacterium acidipropionici ATCC 55737.</title>
        <authorList>
            <person name="Luna Flores C.H."/>
            <person name="Nielsen L.K."/>
            <person name="Marcellin E."/>
        </authorList>
    </citation>
    <scope>NUCLEOTIDE SEQUENCE [LARGE SCALE GENOMIC DNA]</scope>
    <source>
        <strain evidence="2 3">ATCC 55737</strain>
    </source>
</reference>
<keyword evidence="1" id="KW-0472">Membrane</keyword>
<sequence length="88" mass="9324">MSEAAVAMTALVPMKVLPGWPEASYSGFHVLVLCVLAPLAVAVLFALIGKAPGWLRARHAEEVEEEIADPDVTATTSVVAQPQRAELD</sequence>
<feature type="transmembrane region" description="Helical" evidence="1">
    <location>
        <begin position="28"/>
        <end position="48"/>
    </location>
</feature>
<gene>
    <name evidence="2" type="ORF">AXH35_04805</name>
</gene>
<organism evidence="2 3">
    <name type="scientific">Acidipropionibacterium acidipropionici</name>
    <dbReference type="NCBI Taxonomy" id="1748"/>
    <lineage>
        <taxon>Bacteria</taxon>
        <taxon>Bacillati</taxon>
        <taxon>Actinomycetota</taxon>
        <taxon>Actinomycetes</taxon>
        <taxon>Propionibacteriales</taxon>
        <taxon>Propionibacteriaceae</taxon>
        <taxon>Acidipropionibacterium</taxon>
    </lineage>
</organism>
<dbReference type="EMBL" id="CP014352">
    <property type="protein sequence ID" value="AMS04895.1"/>
    <property type="molecule type" value="Genomic_DNA"/>
</dbReference>
<dbReference type="AlphaFoldDB" id="A0AAC8YE66"/>
<dbReference type="RefSeq" id="WP_062819233.1">
    <property type="nucleotide sequence ID" value="NZ_CP014352.1"/>
</dbReference>
<protein>
    <submittedName>
        <fullName evidence="2">Uncharacterized protein</fullName>
    </submittedName>
</protein>
<evidence type="ECO:0000313" key="3">
    <source>
        <dbReference type="Proteomes" id="UP000075221"/>
    </source>
</evidence>
<dbReference type="Proteomes" id="UP000075221">
    <property type="component" value="Chromosome"/>
</dbReference>
<name>A0AAC8YE66_9ACTN</name>
<keyword evidence="1" id="KW-0812">Transmembrane</keyword>
<proteinExistence type="predicted"/>